<dbReference type="InterPro" id="IPR021115">
    <property type="entry name" value="Pyridoxal-P_BS"/>
</dbReference>
<protein>
    <submittedName>
        <fullName evidence="7">Pyridoxal phosphate-dependent decarboxylase family protein</fullName>
    </submittedName>
</protein>
<dbReference type="InterPro" id="IPR015422">
    <property type="entry name" value="PyrdxlP-dep_Trfase_small"/>
</dbReference>
<evidence type="ECO:0000256" key="6">
    <source>
        <dbReference type="RuleBase" id="RU000382"/>
    </source>
</evidence>
<evidence type="ECO:0000256" key="2">
    <source>
        <dbReference type="ARBA" id="ARBA00009533"/>
    </source>
</evidence>
<dbReference type="InterPro" id="IPR002129">
    <property type="entry name" value="PyrdxlP-dep_de-COase"/>
</dbReference>
<dbReference type="EMBL" id="JBHUHD010000001">
    <property type="protein sequence ID" value="MFD2143385.1"/>
    <property type="molecule type" value="Genomic_DNA"/>
</dbReference>
<gene>
    <name evidence="7" type="ORF">ACFSNC_23495</name>
</gene>
<reference evidence="8" key="1">
    <citation type="journal article" date="2019" name="Int. J. Syst. Evol. Microbiol.">
        <title>The Global Catalogue of Microorganisms (GCM) 10K type strain sequencing project: providing services to taxonomists for standard genome sequencing and annotation.</title>
        <authorList>
            <consortium name="The Broad Institute Genomics Platform"/>
            <consortium name="The Broad Institute Genome Sequencing Center for Infectious Disease"/>
            <person name="Wu L."/>
            <person name="Ma J."/>
        </authorList>
    </citation>
    <scope>NUCLEOTIDE SEQUENCE [LARGE SCALE GENOMIC DNA]</scope>
    <source>
        <strain evidence="8">CCM 7435</strain>
    </source>
</reference>
<evidence type="ECO:0000256" key="3">
    <source>
        <dbReference type="ARBA" id="ARBA00022793"/>
    </source>
</evidence>
<dbReference type="RefSeq" id="WP_213355537.1">
    <property type="nucleotide sequence ID" value="NZ_JAHBGB010000044.1"/>
</dbReference>
<dbReference type="Proteomes" id="UP001597299">
    <property type="component" value="Unassembled WGS sequence"/>
</dbReference>
<comment type="cofactor">
    <cofactor evidence="1 6">
        <name>pyridoxal 5'-phosphate</name>
        <dbReference type="ChEBI" id="CHEBI:597326"/>
    </cofactor>
</comment>
<proteinExistence type="inferred from homology"/>
<comment type="similarity">
    <text evidence="2 6">Belongs to the group II decarboxylase family.</text>
</comment>
<dbReference type="PROSITE" id="PS00392">
    <property type="entry name" value="DDC_GAD_HDC_YDC"/>
    <property type="match status" value="1"/>
</dbReference>
<sequence length="472" mass="50564">MNHDARQDDGDRQRHALEISGEALAGLLDDAARLAAGYWSGLEARPAYPETSATETARLFARPWADEGRGAAVLEDFTAIAAHSRPSGGRFFGYVFGSGEPVGALGDLLASVLNQNVGAWRSAPAAVAVEQAVIGWLADAIGCPGFTGSLCGGGSSANLMALAMAREAKLPANEDGARPGIVYASEQVHMSVPKAVALIGLGRRNLRLIPVDAEKRMRLDALEAAIAQDRAAGRTPLAIVATAGTVATGAIDPLPAIAAIARREDLWMHVDGAFGVLAALAAPALFEGLSQADSLSLDAHKWLYQPVDCGCLLHRHGDVARETFSHSGDYVRALNTDPGEAFAYFEESLELSRRFRALKLWMSLQYHGRAAFRAAIARDLAHARLLERAVAARPELELLSTGPLSAVCFRHREKDNEALLRRVIARRRVFLSNATLDARFALRACFVNHRTTEEDVRLIVEEVIAAAGEIDG</sequence>
<dbReference type="PANTHER" id="PTHR11999">
    <property type="entry name" value="GROUP II PYRIDOXAL-5-PHOSPHATE DECARBOXYLASE"/>
    <property type="match status" value="1"/>
</dbReference>
<keyword evidence="4 6" id="KW-0663">Pyridoxal phosphate</keyword>
<dbReference type="PANTHER" id="PTHR11999:SF70">
    <property type="entry name" value="MIP05841P"/>
    <property type="match status" value="1"/>
</dbReference>
<dbReference type="PRINTS" id="PR00800">
    <property type="entry name" value="YHDCRBOXLASE"/>
</dbReference>
<dbReference type="SUPFAM" id="SSF53383">
    <property type="entry name" value="PLP-dependent transferases"/>
    <property type="match status" value="1"/>
</dbReference>
<keyword evidence="5 6" id="KW-0456">Lyase</keyword>
<keyword evidence="8" id="KW-1185">Reference proteome</keyword>
<evidence type="ECO:0000256" key="5">
    <source>
        <dbReference type="ARBA" id="ARBA00023239"/>
    </source>
</evidence>
<evidence type="ECO:0000313" key="8">
    <source>
        <dbReference type="Proteomes" id="UP001597299"/>
    </source>
</evidence>
<keyword evidence="3" id="KW-0210">Decarboxylase</keyword>
<evidence type="ECO:0000313" key="7">
    <source>
        <dbReference type="EMBL" id="MFD2143385.1"/>
    </source>
</evidence>
<dbReference type="Gene3D" id="3.90.1150.10">
    <property type="entry name" value="Aspartate Aminotransferase, domain 1"/>
    <property type="match status" value="1"/>
</dbReference>
<dbReference type="Gene3D" id="3.40.640.10">
    <property type="entry name" value="Type I PLP-dependent aspartate aminotransferase-like (Major domain)"/>
    <property type="match status" value="1"/>
</dbReference>
<comment type="caution">
    <text evidence="7">The sequence shown here is derived from an EMBL/GenBank/DDBJ whole genome shotgun (WGS) entry which is preliminary data.</text>
</comment>
<dbReference type="Pfam" id="PF00282">
    <property type="entry name" value="Pyridoxal_deC"/>
    <property type="match status" value="1"/>
</dbReference>
<name>A0ABW4Z480_9HYPH</name>
<accession>A0ABW4Z480</accession>
<dbReference type="InterPro" id="IPR015424">
    <property type="entry name" value="PyrdxlP-dep_Trfase"/>
</dbReference>
<dbReference type="InterPro" id="IPR015421">
    <property type="entry name" value="PyrdxlP-dep_Trfase_major"/>
</dbReference>
<organism evidence="7 8">
    <name type="scientific">Ancylobacter oerskovii</name>
    <dbReference type="NCBI Taxonomy" id="459519"/>
    <lineage>
        <taxon>Bacteria</taxon>
        <taxon>Pseudomonadati</taxon>
        <taxon>Pseudomonadota</taxon>
        <taxon>Alphaproteobacteria</taxon>
        <taxon>Hyphomicrobiales</taxon>
        <taxon>Xanthobacteraceae</taxon>
        <taxon>Ancylobacter</taxon>
    </lineage>
</organism>
<evidence type="ECO:0000256" key="1">
    <source>
        <dbReference type="ARBA" id="ARBA00001933"/>
    </source>
</evidence>
<dbReference type="InterPro" id="IPR010977">
    <property type="entry name" value="Aromatic_deC"/>
</dbReference>
<evidence type="ECO:0000256" key="4">
    <source>
        <dbReference type="ARBA" id="ARBA00022898"/>
    </source>
</evidence>